<dbReference type="Pfam" id="PF00335">
    <property type="entry name" value="Tetraspanin"/>
    <property type="match status" value="1"/>
</dbReference>
<comment type="subcellular location">
    <subcellularLocation>
        <location evidence="1 7">Membrane</location>
        <topology evidence="1 7">Multi-pass membrane protein</topology>
    </subcellularLocation>
</comment>
<feature type="transmembrane region" description="Helical" evidence="7">
    <location>
        <begin position="64"/>
        <end position="85"/>
    </location>
</feature>
<comment type="caution">
    <text evidence="8">The sequence shown here is derived from an EMBL/GenBank/DDBJ whole genome shotgun (WGS) entry which is preliminary data.</text>
</comment>
<dbReference type="PANTHER" id="PTHR19282">
    <property type="entry name" value="TETRASPANIN"/>
    <property type="match status" value="1"/>
</dbReference>
<feature type="transmembrane region" description="Helical" evidence="7">
    <location>
        <begin position="207"/>
        <end position="232"/>
    </location>
</feature>
<organism evidence="8 9">
    <name type="scientific">Trichogramma kaykai</name>
    <dbReference type="NCBI Taxonomy" id="54128"/>
    <lineage>
        <taxon>Eukaryota</taxon>
        <taxon>Metazoa</taxon>
        <taxon>Ecdysozoa</taxon>
        <taxon>Arthropoda</taxon>
        <taxon>Hexapoda</taxon>
        <taxon>Insecta</taxon>
        <taxon>Pterygota</taxon>
        <taxon>Neoptera</taxon>
        <taxon>Endopterygota</taxon>
        <taxon>Hymenoptera</taxon>
        <taxon>Apocrita</taxon>
        <taxon>Proctotrupomorpha</taxon>
        <taxon>Chalcidoidea</taxon>
        <taxon>Trichogrammatidae</taxon>
        <taxon>Trichogramma</taxon>
    </lineage>
</organism>
<evidence type="ECO:0000313" key="8">
    <source>
        <dbReference type="EMBL" id="KAL3389033.1"/>
    </source>
</evidence>
<feature type="disulfide bond" evidence="6">
    <location>
        <begin position="160"/>
        <end position="179"/>
    </location>
</feature>
<dbReference type="GO" id="GO:0016020">
    <property type="term" value="C:membrane"/>
    <property type="evidence" value="ECO:0007669"/>
    <property type="project" value="UniProtKB-SubCell"/>
</dbReference>
<dbReference type="EMBL" id="JBJJXI010000124">
    <property type="protein sequence ID" value="KAL3389033.1"/>
    <property type="molecule type" value="Genomic_DNA"/>
</dbReference>
<evidence type="ECO:0000256" key="4">
    <source>
        <dbReference type="ARBA" id="ARBA00022989"/>
    </source>
</evidence>
<evidence type="ECO:0000256" key="1">
    <source>
        <dbReference type="ARBA" id="ARBA00004141"/>
    </source>
</evidence>
<keyword evidence="3 7" id="KW-0812">Transmembrane</keyword>
<evidence type="ECO:0000256" key="5">
    <source>
        <dbReference type="ARBA" id="ARBA00023136"/>
    </source>
</evidence>
<evidence type="ECO:0000256" key="7">
    <source>
        <dbReference type="RuleBase" id="RU361218"/>
    </source>
</evidence>
<dbReference type="InterPro" id="IPR008952">
    <property type="entry name" value="Tetraspanin_EC2_sf"/>
</dbReference>
<feature type="disulfide bond" evidence="6">
    <location>
        <begin position="159"/>
        <end position="192"/>
    </location>
</feature>
<name>A0ABD2W7Z6_9HYME</name>
<evidence type="ECO:0000256" key="2">
    <source>
        <dbReference type="ARBA" id="ARBA00006840"/>
    </source>
</evidence>
<gene>
    <name evidence="8" type="ORF">TKK_015976</name>
</gene>
<dbReference type="SUPFAM" id="SSF48652">
    <property type="entry name" value="Tetraspanin"/>
    <property type="match status" value="1"/>
</dbReference>
<feature type="transmembrane region" description="Helical" evidence="7">
    <location>
        <begin position="21"/>
        <end position="44"/>
    </location>
</feature>
<evidence type="ECO:0000256" key="6">
    <source>
        <dbReference type="PIRSR" id="PIRSR002419-1"/>
    </source>
</evidence>
<keyword evidence="6" id="KW-1015">Disulfide bond</keyword>
<dbReference type="CDD" id="cd03127">
    <property type="entry name" value="tetraspanin_LEL"/>
    <property type="match status" value="1"/>
</dbReference>
<proteinExistence type="inferred from homology"/>
<dbReference type="AlphaFoldDB" id="A0ABD2W7Z6"/>
<evidence type="ECO:0000313" key="9">
    <source>
        <dbReference type="Proteomes" id="UP001627154"/>
    </source>
</evidence>
<protein>
    <recommendedName>
        <fullName evidence="7">Tetraspanin</fullName>
    </recommendedName>
</protein>
<keyword evidence="5 7" id="KW-0472">Membrane</keyword>
<dbReference type="InterPro" id="IPR018499">
    <property type="entry name" value="Tetraspanin/Peripherin"/>
</dbReference>
<reference evidence="8 9" key="1">
    <citation type="journal article" date="2024" name="bioRxiv">
        <title>A reference genome for Trichogramma kaykai: A tiny desert-dwelling parasitoid wasp with competing sex-ratio distorters.</title>
        <authorList>
            <person name="Culotta J."/>
            <person name="Lindsey A.R."/>
        </authorList>
    </citation>
    <scope>NUCLEOTIDE SEQUENCE [LARGE SCALE GENOMIC DNA]</scope>
    <source>
        <strain evidence="8 9">KSX58</strain>
    </source>
</reference>
<sequence>MMKAQGMMGSDDDKSYRATGYVFNIFGFVVILLALGGGIISLWLINDTSLQEWIDALNIHQYNYALTILIIASILSILVSAYGLMGLYKEHDLHLKICAGFLLVCFVLSLTATCLLLDYSTTNSSLQPIIRNSMRDLISNSQHDYASVILRQLQEGIGCCGADGPNDYTHLLKPLPAECRDTVTGNAFFHGCVEELTWFFEFKSMGIGFLGMSLGMFSVIMASMAYILALVIERENEDSYRR</sequence>
<dbReference type="Gene3D" id="1.10.1450.10">
    <property type="entry name" value="Tetraspanin"/>
    <property type="match status" value="1"/>
</dbReference>
<dbReference type="PANTHER" id="PTHR19282:SF555">
    <property type="entry name" value="TETRASPANIN-2A"/>
    <property type="match status" value="1"/>
</dbReference>
<dbReference type="PIRSF" id="PIRSF002419">
    <property type="entry name" value="Tetraspanin"/>
    <property type="match status" value="1"/>
</dbReference>
<comment type="similarity">
    <text evidence="2 7">Belongs to the tetraspanin (TM4SF) family.</text>
</comment>
<evidence type="ECO:0000256" key="3">
    <source>
        <dbReference type="ARBA" id="ARBA00022692"/>
    </source>
</evidence>
<accession>A0ABD2W7Z6</accession>
<feature type="transmembrane region" description="Helical" evidence="7">
    <location>
        <begin position="97"/>
        <end position="119"/>
    </location>
</feature>
<dbReference type="Proteomes" id="UP001627154">
    <property type="component" value="Unassembled WGS sequence"/>
</dbReference>
<dbReference type="InterPro" id="IPR000301">
    <property type="entry name" value="Tetraspanin_animals"/>
</dbReference>
<keyword evidence="9" id="KW-1185">Reference proteome</keyword>
<keyword evidence="4 7" id="KW-1133">Transmembrane helix</keyword>